<accession>A0A2I0AUZ9</accession>
<feature type="region of interest" description="Disordered" evidence="1">
    <location>
        <begin position="126"/>
        <end position="148"/>
    </location>
</feature>
<dbReference type="Proteomes" id="UP000236161">
    <property type="component" value="Unassembled WGS sequence"/>
</dbReference>
<protein>
    <submittedName>
        <fullName evidence="2">Uncharacterized protein</fullName>
    </submittedName>
</protein>
<gene>
    <name evidence="2" type="ORF">AXF42_Ash001420</name>
</gene>
<dbReference type="EMBL" id="KZ451950">
    <property type="protein sequence ID" value="PKA59326.1"/>
    <property type="molecule type" value="Genomic_DNA"/>
</dbReference>
<name>A0A2I0AUZ9_9ASPA</name>
<organism evidence="2 3">
    <name type="scientific">Apostasia shenzhenica</name>
    <dbReference type="NCBI Taxonomy" id="1088818"/>
    <lineage>
        <taxon>Eukaryota</taxon>
        <taxon>Viridiplantae</taxon>
        <taxon>Streptophyta</taxon>
        <taxon>Embryophyta</taxon>
        <taxon>Tracheophyta</taxon>
        <taxon>Spermatophyta</taxon>
        <taxon>Magnoliopsida</taxon>
        <taxon>Liliopsida</taxon>
        <taxon>Asparagales</taxon>
        <taxon>Orchidaceae</taxon>
        <taxon>Apostasioideae</taxon>
        <taxon>Apostasia</taxon>
    </lineage>
</organism>
<proteinExistence type="predicted"/>
<dbReference type="AlphaFoldDB" id="A0A2I0AUZ9"/>
<sequence>MSRKPSKLGICRPWTGDFSEGRSSVKPPGNLLFAIERGNRECRCRIAPLDLLLDHHRDRKEGGTMQQWGLASSGAAGACGWLHGRDPCGTLASHVSSSFSSRPAGPGSSYPAFYSLPSPLVPSSRWRTGISNGERLESMDGKKCSGKV</sequence>
<evidence type="ECO:0000256" key="1">
    <source>
        <dbReference type="SAM" id="MobiDB-lite"/>
    </source>
</evidence>
<reference evidence="2 3" key="1">
    <citation type="journal article" date="2017" name="Nature">
        <title>The Apostasia genome and the evolution of orchids.</title>
        <authorList>
            <person name="Zhang G.Q."/>
            <person name="Liu K.W."/>
            <person name="Li Z."/>
            <person name="Lohaus R."/>
            <person name="Hsiao Y.Y."/>
            <person name="Niu S.C."/>
            <person name="Wang J.Y."/>
            <person name="Lin Y.C."/>
            <person name="Xu Q."/>
            <person name="Chen L.J."/>
            <person name="Yoshida K."/>
            <person name="Fujiwara S."/>
            <person name="Wang Z.W."/>
            <person name="Zhang Y.Q."/>
            <person name="Mitsuda N."/>
            <person name="Wang M."/>
            <person name="Liu G.H."/>
            <person name="Pecoraro L."/>
            <person name="Huang H.X."/>
            <person name="Xiao X.J."/>
            <person name="Lin M."/>
            <person name="Wu X.Y."/>
            <person name="Wu W.L."/>
            <person name="Chen Y.Y."/>
            <person name="Chang S.B."/>
            <person name="Sakamoto S."/>
            <person name="Ohme-Takagi M."/>
            <person name="Yagi M."/>
            <person name="Zeng S.J."/>
            <person name="Shen C.Y."/>
            <person name="Yeh C.M."/>
            <person name="Luo Y.B."/>
            <person name="Tsai W.C."/>
            <person name="Van de Peer Y."/>
            <person name="Liu Z.J."/>
        </authorList>
    </citation>
    <scope>NUCLEOTIDE SEQUENCE [LARGE SCALE GENOMIC DNA]</scope>
    <source>
        <strain evidence="3">cv. Shenzhen</strain>
        <tissue evidence="2">Stem</tissue>
    </source>
</reference>
<keyword evidence="3" id="KW-1185">Reference proteome</keyword>
<evidence type="ECO:0000313" key="3">
    <source>
        <dbReference type="Proteomes" id="UP000236161"/>
    </source>
</evidence>
<feature type="compositionally biased region" description="Basic and acidic residues" evidence="1">
    <location>
        <begin position="134"/>
        <end position="148"/>
    </location>
</feature>
<evidence type="ECO:0000313" key="2">
    <source>
        <dbReference type="EMBL" id="PKA59326.1"/>
    </source>
</evidence>